<dbReference type="InterPro" id="IPR036390">
    <property type="entry name" value="WH_DNA-bd_sf"/>
</dbReference>
<dbReference type="Gene3D" id="3.40.190.10">
    <property type="entry name" value="Periplasmic binding protein-like II"/>
    <property type="match status" value="2"/>
</dbReference>
<dbReference type="EMBL" id="LT629750">
    <property type="protein sequence ID" value="SDT59808.1"/>
    <property type="molecule type" value="Genomic_DNA"/>
</dbReference>
<evidence type="ECO:0000256" key="2">
    <source>
        <dbReference type="ARBA" id="ARBA00009437"/>
    </source>
</evidence>
<keyword evidence="4" id="KW-0238">DNA-binding</keyword>
<dbReference type="RefSeq" id="WP_146690810.1">
    <property type="nucleotide sequence ID" value="NZ_LT629750.1"/>
</dbReference>
<dbReference type="PANTHER" id="PTHR30346:SF0">
    <property type="entry name" value="HCA OPERON TRANSCRIPTIONAL ACTIVATOR HCAR"/>
    <property type="match status" value="1"/>
</dbReference>
<feature type="domain" description="HTH lysR-type" evidence="6">
    <location>
        <begin position="2"/>
        <end position="59"/>
    </location>
</feature>
<dbReference type="SUPFAM" id="SSF53850">
    <property type="entry name" value="Periplasmic binding protein-like II"/>
    <property type="match status" value="1"/>
</dbReference>
<reference evidence="8" key="1">
    <citation type="submission" date="2016-10" db="EMBL/GenBank/DDBJ databases">
        <authorList>
            <person name="Varghese N."/>
            <person name="Submissions S."/>
        </authorList>
    </citation>
    <scope>NUCLEOTIDE SEQUENCE [LARGE SCALE GENOMIC DNA]</scope>
    <source>
        <strain evidence="8">GAS369</strain>
    </source>
</reference>
<evidence type="ECO:0000259" key="6">
    <source>
        <dbReference type="PROSITE" id="PS50931"/>
    </source>
</evidence>
<comment type="similarity">
    <text evidence="2">Belongs to the LysR transcriptional regulatory family.</text>
</comment>
<dbReference type="PRINTS" id="PR00039">
    <property type="entry name" value="HTHLYSR"/>
</dbReference>
<proteinExistence type="inferred from homology"/>
<dbReference type="GO" id="GO:0032993">
    <property type="term" value="C:protein-DNA complex"/>
    <property type="evidence" value="ECO:0007669"/>
    <property type="project" value="TreeGrafter"/>
</dbReference>
<dbReference type="GO" id="GO:0003700">
    <property type="term" value="F:DNA-binding transcription factor activity"/>
    <property type="evidence" value="ECO:0007669"/>
    <property type="project" value="InterPro"/>
</dbReference>
<comment type="function">
    <text evidence="1">NodD regulates the expression of the nodABCFE genes which encode other nodulation proteins. NodD is also a negative regulator of its own expression. Binds flavonoids as inducers.</text>
</comment>
<organism evidence="7 8">
    <name type="scientific">Bradyrhizobium canariense</name>
    <dbReference type="NCBI Taxonomy" id="255045"/>
    <lineage>
        <taxon>Bacteria</taxon>
        <taxon>Pseudomonadati</taxon>
        <taxon>Pseudomonadota</taxon>
        <taxon>Alphaproteobacteria</taxon>
        <taxon>Hyphomicrobiales</taxon>
        <taxon>Nitrobacteraceae</taxon>
        <taxon>Bradyrhizobium</taxon>
    </lineage>
</organism>
<dbReference type="FunFam" id="1.10.10.10:FF:000001">
    <property type="entry name" value="LysR family transcriptional regulator"/>
    <property type="match status" value="1"/>
</dbReference>
<dbReference type="Proteomes" id="UP000243904">
    <property type="component" value="Chromosome I"/>
</dbReference>
<dbReference type="SUPFAM" id="SSF46785">
    <property type="entry name" value="Winged helix' DNA-binding domain"/>
    <property type="match status" value="1"/>
</dbReference>
<dbReference type="InterPro" id="IPR036388">
    <property type="entry name" value="WH-like_DNA-bd_sf"/>
</dbReference>
<keyword evidence="3" id="KW-0805">Transcription regulation</keyword>
<evidence type="ECO:0000313" key="8">
    <source>
        <dbReference type="Proteomes" id="UP000243904"/>
    </source>
</evidence>
<dbReference type="GO" id="GO:0003677">
    <property type="term" value="F:DNA binding"/>
    <property type="evidence" value="ECO:0007669"/>
    <property type="project" value="UniProtKB-KW"/>
</dbReference>
<evidence type="ECO:0000313" key="7">
    <source>
        <dbReference type="EMBL" id="SDT59808.1"/>
    </source>
</evidence>
<dbReference type="AlphaFoldDB" id="A0A1H2BNP7"/>
<gene>
    <name evidence="7" type="ORF">SAMN05444158_7378</name>
</gene>
<evidence type="ECO:0000256" key="1">
    <source>
        <dbReference type="ARBA" id="ARBA00003502"/>
    </source>
</evidence>
<evidence type="ECO:0000256" key="5">
    <source>
        <dbReference type="ARBA" id="ARBA00023163"/>
    </source>
</evidence>
<dbReference type="Pfam" id="PF03466">
    <property type="entry name" value="LysR_substrate"/>
    <property type="match status" value="1"/>
</dbReference>
<dbReference type="PANTHER" id="PTHR30346">
    <property type="entry name" value="TRANSCRIPTIONAL DUAL REGULATOR HCAR-RELATED"/>
    <property type="match status" value="1"/>
</dbReference>
<dbReference type="Pfam" id="PF00126">
    <property type="entry name" value="HTH_1"/>
    <property type="match status" value="1"/>
</dbReference>
<dbReference type="Gene3D" id="1.10.10.10">
    <property type="entry name" value="Winged helix-like DNA-binding domain superfamily/Winged helix DNA-binding domain"/>
    <property type="match status" value="1"/>
</dbReference>
<keyword evidence="8" id="KW-1185">Reference proteome</keyword>
<sequence length="302" mass="32761">MIELRQFRQFIAVAEELSFRRAADRLNMAQPPLTVAIKQIEEELGTLLIERTNRITQLTPAGRVFLEECRRTVHQAERAVVAARRAGAGLSGALRLTFVASAAREILPVILRAFREQYPEVELTLTEAMTAQQIAKLQADEADVGFVIPPLRDADGLSVEVLTKNQMVAALPENHPLAQFQSISLSDLANEPWIIFPARQGPGLHERVLTACLQAGFVPRVGQEASQMDTIASLVAGGMGVGLVSRIIATANRPGVVFRDLTGTGAPVEYELAIVYGRSTPLLDAFTAVVRSRASWTGSAPS</sequence>
<evidence type="ECO:0000256" key="4">
    <source>
        <dbReference type="ARBA" id="ARBA00023125"/>
    </source>
</evidence>
<protein>
    <submittedName>
        <fullName evidence="7">Transcriptional regulator, LysR family</fullName>
    </submittedName>
</protein>
<dbReference type="InterPro" id="IPR005119">
    <property type="entry name" value="LysR_subst-bd"/>
</dbReference>
<dbReference type="PROSITE" id="PS50931">
    <property type="entry name" value="HTH_LYSR"/>
    <property type="match status" value="1"/>
</dbReference>
<name>A0A1H2BNP7_9BRAD</name>
<keyword evidence="5" id="KW-0804">Transcription</keyword>
<accession>A0A1H2BNP7</accession>
<evidence type="ECO:0000256" key="3">
    <source>
        <dbReference type="ARBA" id="ARBA00023015"/>
    </source>
</evidence>
<dbReference type="InterPro" id="IPR000847">
    <property type="entry name" value="LysR_HTH_N"/>
</dbReference>
<dbReference type="CDD" id="cd08414">
    <property type="entry name" value="PBP2_LTTR_aromatics_like"/>
    <property type="match status" value="1"/>
</dbReference>